<dbReference type="InterPro" id="IPR039537">
    <property type="entry name" value="Retrotran_Ty1/copia-like"/>
</dbReference>
<proteinExistence type="predicted"/>
<dbReference type="GO" id="GO:0008233">
    <property type="term" value="F:peptidase activity"/>
    <property type="evidence" value="ECO:0007669"/>
    <property type="project" value="UniProtKB-KW"/>
</dbReference>
<feature type="domain" description="GAG-pre-integrase" evidence="2">
    <location>
        <begin position="126"/>
        <end position="175"/>
    </location>
</feature>
<dbReference type="PANTHER" id="PTHR42648">
    <property type="entry name" value="TRANSPOSASE, PUTATIVE-RELATED"/>
    <property type="match status" value="1"/>
</dbReference>
<dbReference type="PANTHER" id="PTHR42648:SF28">
    <property type="entry name" value="TRANSPOSON-ENCODED PROTEIN WITH RIBONUCLEASE H-LIKE AND RETROVIRUS ZINC FINGER-LIKE DOMAINS"/>
    <property type="match status" value="1"/>
</dbReference>
<evidence type="ECO:0000256" key="1">
    <source>
        <dbReference type="ARBA" id="ARBA00022670"/>
    </source>
</evidence>
<dbReference type="AlphaFoldDB" id="F0WAC2"/>
<reference evidence="4" key="2">
    <citation type="submission" date="2011-02" db="EMBL/GenBank/DDBJ databases">
        <authorList>
            <person name="MacLean D."/>
        </authorList>
    </citation>
    <scope>NUCLEOTIDE SEQUENCE</scope>
</reference>
<dbReference type="Gene3D" id="3.30.420.10">
    <property type="entry name" value="Ribonuclease H-like superfamily/Ribonuclease H"/>
    <property type="match status" value="1"/>
</dbReference>
<dbReference type="InterPro" id="IPR054722">
    <property type="entry name" value="PolX-like_BBD"/>
</dbReference>
<dbReference type="EMBL" id="FR824090">
    <property type="protein sequence ID" value="CCA18093.1"/>
    <property type="molecule type" value="Genomic_DNA"/>
</dbReference>
<organism evidence="4">
    <name type="scientific">Albugo laibachii Nc14</name>
    <dbReference type="NCBI Taxonomy" id="890382"/>
    <lineage>
        <taxon>Eukaryota</taxon>
        <taxon>Sar</taxon>
        <taxon>Stramenopiles</taxon>
        <taxon>Oomycota</taxon>
        <taxon>Peronosporomycetes</taxon>
        <taxon>Albuginales</taxon>
        <taxon>Albuginaceae</taxon>
        <taxon>Albugo</taxon>
    </lineage>
</organism>
<evidence type="ECO:0000313" key="4">
    <source>
        <dbReference type="EMBL" id="CCA18093.1"/>
    </source>
</evidence>
<dbReference type="Pfam" id="PF13976">
    <property type="entry name" value="gag_pre-integrs"/>
    <property type="match status" value="1"/>
</dbReference>
<gene>
    <name evidence="4" type="primary">AlNc14C45G3652</name>
    <name evidence="4" type="ORF">ALNC14_042360</name>
</gene>
<accession>F0WAC2</accession>
<keyword evidence="1" id="KW-0378">Hydrolase</keyword>
<dbReference type="InterPro" id="IPR036397">
    <property type="entry name" value="RNaseH_sf"/>
</dbReference>
<evidence type="ECO:0000259" key="2">
    <source>
        <dbReference type="Pfam" id="PF13976"/>
    </source>
</evidence>
<sequence length="263" mass="29532">MCPNKSELTDLQALKKNIPISVANGSQVDAAGFGTIFARLKNNKNIRIDDVLYVPGFDQKLLSVSAQAERGLQVVFGNLTYEIKSDDRSIVERQRMRKLFVLECKTLEVAHFGEEAGQHEGVPVDESIWHARFGHISTKRMRNMKNYVVGLNIKTKSAMDCEESEICEGCMNGKSSVQAFGSSAYGKLQTKALLEVVHSDVTGPLRLKSQGDAKYIVTFIHDFSRFVHAYFIQRKGEVLNEFTEFKALVKKSVRKKDQVFAFG</sequence>
<dbReference type="HOGENOM" id="CLU_001650_20_0_1"/>
<reference evidence="4" key="1">
    <citation type="journal article" date="2011" name="PLoS Biol.">
        <title>Gene gain and loss during evolution of obligate parasitism in the white rust pathogen of Arabidopsis thaliana.</title>
        <authorList>
            <person name="Kemen E."/>
            <person name="Gardiner A."/>
            <person name="Schultz-Larsen T."/>
            <person name="Kemen A.C."/>
            <person name="Balmuth A.L."/>
            <person name="Robert-Seilaniantz A."/>
            <person name="Bailey K."/>
            <person name="Holub E."/>
            <person name="Studholme D.J."/>
            <person name="Maclean D."/>
            <person name="Jones J.D."/>
        </authorList>
    </citation>
    <scope>NUCLEOTIDE SEQUENCE</scope>
</reference>
<dbReference type="InterPro" id="IPR012337">
    <property type="entry name" value="RNaseH-like_sf"/>
</dbReference>
<feature type="domain" description="Retrovirus-related Pol polyprotein from transposon TNT 1-94-like beta-barrel" evidence="3">
    <location>
        <begin position="1"/>
        <end position="71"/>
    </location>
</feature>
<protein>
    <submittedName>
        <fullName evidence="4">Putative polyprotein</fullName>
    </submittedName>
</protein>
<dbReference type="GO" id="GO:0003676">
    <property type="term" value="F:nucleic acid binding"/>
    <property type="evidence" value="ECO:0007669"/>
    <property type="project" value="InterPro"/>
</dbReference>
<evidence type="ECO:0000259" key="3">
    <source>
        <dbReference type="Pfam" id="PF22936"/>
    </source>
</evidence>
<dbReference type="SUPFAM" id="SSF53098">
    <property type="entry name" value="Ribonuclease H-like"/>
    <property type="match status" value="1"/>
</dbReference>
<dbReference type="Pfam" id="PF22936">
    <property type="entry name" value="Pol_BBD"/>
    <property type="match status" value="1"/>
</dbReference>
<keyword evidence="1" id="KW-0645">Protease</keyword>
<dbReference type="InterPro" id="IPR025724">
    <property type="entry name" value="GAG-pre-integrase_dom"/>
</dbReference>
<dbReference type="GO" id="GO:0006508">
    <property type="term" value="P:proteolysis"/>
    <property type="evidence" value="ECO:0007669"/>
    <property type="project" value="UniProtKB-KW"/>
</dbReference>
<name>F0WAC2_9STRA</name>